<dbReference type="EMBL" id="DRCV01000062">
    <property type="protein sequence ID" value="HDK37660.1"/>
    <property type="molecule type" value="Genomic_DNA"/>
</dbReference>
<gene>
    <name evidence="1" type="ORF">ENG92_01395</name>
</gene>
<organism evidence="1">
    <name type="scientific">Thiolapillus brandeum</name>
    <dbReference type="NCBI Taxonomy" id="1076588"/>
    <lineage>
        <taxon>Bacteria</taxon>
        <taxon>Pseudomonadati</taxon>
        <taxon>Pseudomonadota</taxon>
        <taxon>Gammaproteobacteria</taxon>
        <taxon>Chromatiales</taxon>
        <taxon>Sedimenticolaceae</taxon>
        <taxon>Thiolapillus</taxon>
    </lineage>
</organism>
<dbReference type="SUPFAM" id="SSF53756">
    <property type="entry name" value="UDP-Glycosyltransferase/glycogen phosphorylase"/>
    <property type="match status" value="1"/>
</dbReference>
<dbReference type="Pfam" id="PF13692">
    <property type="entry name" value="Glyco_trans_1_4"/>
    <property type="match status" value="1"/>
</dbReference>
<feature type="non-terminal residue" evidence="1">
    <location>
        <position position="280"/>
    </location>
</feature>
<sequence length="280" mass="32055">MKVLVIGYVWPEPNSSAAGSHMLSLLRIFRAEGYQVIFSSPAQRSDYMANLAAEGMESVDIILNDSSFDAFVMELQPDYVLFDRFLMEEQFGWRVEQACPEAMRILDTEDLQCLRGARQQAHREQRQVQKKDLFSNLAKRECAAILRCDLSLIISDYEMTLLRETFNINSEILHHLPFMLTPQEQMPADKAFSERKHFVTIGNFRHAPNWDSVLYLQQIWPLLRKALPDAQLHIYGAYPPKKAMALNNPKTGFLIKGWAEDAITVLSDARVCLAPLRFGA</sequence>
<proteinExistence type="predicted"/>
<name>A0A831NVK3_9GAMM</name>
<comment type="caution">
    <text evidence="1">The sequence shown here is derived from an EMBL/GenBank/DDBJ whole genome shotgun (WGS) entry which is preliminary data.</text>
</comment>
<dbReference type="Proteomes" id="UP000885822">
    <property type="component" value="Unassembled WGS sequence"/>
</dbReference>
<reference evidence="1" key="1">
    <citation type="journal article" date="2020" name="mSystems">
        <title>Genome- and Community-Level Interaction Insights into Carbon Utilization and Element Cycling Functions of Hydrothermarchaeota in Hydrothermal Sediment.</title>
        <authorList>
            <person name="Zhou Z."/>
            <person name="Liu Y."/>
            <person name="Xu W."/>
            <person name="Pan J."/>
            <person name="Luo Z.H."/>
            <person name="Li M."/>
        </authorList>
    </citation>
    <scope>NUCLEOTIDE SEQUENCE [LARGE SCALE GENOMIC DNA]</scope>
    <source>
        <strain evidence="1">HyVt-26</strain>
    </source>
</reference>
<accession>A0A831NVK3</accession>
<protein>
    <submittedName>
        <fullName evidence="1">Glycosyltransferase</fullName>
    </submittedName>
</protein>
<dbReference type="AlphaFoldDB" id="A0A831NVK3"/>
<evidence type="ECO:0000313" key="1">
    <source>
        <dbReference type="EMBL" id="HDK37660.1"/>
    </source>
</evidence>